<dbReference type="PANTHER" id="PTHR46558:SF11">
    <property type="entry name" value="HTH-TYPE TRANSCRIPTIONAL REGULATOR XRE"/>
    <property type="match status" value="1"/>
</dbReference>
<organism evidence="4 5">
    <name type="scientific">Selenomonas ruminantium</name>
    <dbReference type="NCBI Taxonomy" id="971"/>
    <lineage>
        <taxon>Bacteria</taxon>
        <taxon>Bacillati</taxon>
        <taxon>Bacillota</taxon>
        <taxon>Negativicutes</taxon>
        <taxon>Selenomonadales</taxon>
        <taxon>Selenomonadaceae</taxon>
        <taxon>Selenomonas</taxon>
    </lineage>
</organism>
<dbReference type="CDD" id="cd00093">
    <property type="entry name" value="HTH_XRE"/>
    <property type="match status" value="1"/>
</dbReference>
<proteinExistence type="predicted"/>
<dbReference type="PANTHER" id="PTHR46558">
    <property type="entry name" value="TRACRIPTIONAL REGULATORY PROTEIN-RELATED-RELATED"/>
    <property type="match status" value="1"/>
</dbReference>
<dbReference type="Proteomes" id="UP000772151">
    <property type="component" value="Unassembled WGS sequence"/>
</dbReference>
<reference evidence="4 5" key="1">
    <citation type="submission" date="2016-10" db="EMBL/GenBank/DDBJ databases">
        <authorList>
            <person name="de Groot N.N."/>
        </authorList>
    </citation>
    <scope>NUCLEOTIDE SEQUENCE [LARGE SCALE GENOMIC DNA]</scope>
    <source>
        <strain evidence="4 5">DSM 2872</strain>
    </source>
</reference>
<evidence type="ECO:0000313" key="5">
    <source>
        <dbReference type="Proteomes" id="UP000183469"/>
    </source>
</evidence>
<accession>A0A1H3X5T8</accession>
<feature type="domain" description="HTH cro/C1-type" evidence="2">
    <location>
        <begin position="8"/>
        <end position="61"/>
    </location>
</feature>
<dbReference type="InterPro" id="IPR010982">
    <property type="entry name" value="Lambda_DNA-bd_dom_sf"/>
</dbReference>
<dbReference type="Gene3D" id="1.10.260.40">
    <property type="entry name" value="lambda repressor-like DNA-binding domains"/>
    <property type="match status" value="1"/>
</dbReference>
<dbReference type="Pfam" id="PF01381">
    <property type="entry name" value="HTH_3"/>
    <property type="match status" value="1"/>
</dbReference>
<name>A0A1H3X5T8_SELRU</name>
<evidence type="ECO:0000259" key="2">
    <source>
        <dbReference type="PROSITE" id="PS50943"/>
    </source>
</evidence>
<dbReference type="GO" id="GO:0003677">
    <property type="term" value="F:DNA binding"/>
    <property type="evidence" value="ECO:0007669"/>
    <property type="project" value="UniProtKB-KW"/>
</dbReference>
<keyword evidence="1" id="KW-0238">DNA-binding</keyword>
<dbReference type="SMART" id="SM00530">
    <property type="entry name" value="HTH_XRE"/>
    <property type="match status" value="1"/>
</dbReference>
<sequence>MNITAYRLRALREAKGLSQREVAERIGMTRAAYNKYERGTSRPVRKLDELTALFGVTTDYLLGKDATSFEKQLTDLAAHDYDQIQKYLGLSQENKLLADIMLDALHDREQKSSTENPTI</sequence>
<evidence type="ECO:0000256" key="1">
    <source>
        <dbReference type="ARBA" id="ARBA00023125"/>
    </source>
</evidence>
<dbReference type="PROSITE" id="PS50943">
    <property type="entry name" value="HTH_CROC1"/>
    <property type="match status" value="1"/>
</dbReference>
<dbReference type="AlphaFoldDB" id="A0A1H3X5T8"/>
<gene>
    <name evidence="3" type="ORF">E7203_10725</name>
    <name evidence="4" type="ORF">SAMN05660648_01308</name>
</gene>
<dbReference type="OrthoDB" id="72638at2"/>
<dbReference type="RefSeq" id="WP_074671698.1">
    <property type="nucleotide sequence ID" value="NZ_FNQG01000005.1"/>
</dbReference>
<dbReference type="EMBL" id="FNQG01000005">
    <property type="protein sequence ID" value="SDZ94620.1"/>
    <property type="molecule type" value="Genomic_DNA"/>
</dbReference>
<dbReference type="InterPro" id="IPR001387">
    <property type="entry name" value="Cro/C1-type_HTH"/>
</dbReference>
<dbReference type="Proteomes" id="UP000183469">
    <property type="component" value="Unassembled WGS sequence"/>
</dbReference>
<dbReference type="SUPFAM" id="SSF47413">
    <property type="entry name" value="lambda repressor-like DNA-binding domains"/>
    <property type="match status" value="1"/>
</dbReference>
<reference evidence="3" key="2">
    <citation type="submission" date="2019-04" db="EMBL/GenBank/DDBJ databases">
        <title>Evolution of Biomass-Degrading Anaerobic Consortia Revealed by Metagenomics.</title>
        <authorList>
            <person name="Peng X."/>
        </authorList>
    </citation>
    <scope>NUCLEOTIDE SEQUENCE</scope>
    <source>
        <strain evidence="3">SIG242</strain>
    </source>
</reference>
<evidence type="ECO:0000313" key="4">
    <source>
        <dbReference type="EMBL" id="SDZ94620.1"/>
    </source>
</evidence>
<evidence type="ECO:0000313" key="3">
    <source>
        <dbReference type="EMBL" id="MBE6085907.1"/>
    </source>
</evidence>
<dbReference type="EMBL" id="SVCA01000010">
    <property type="protein sequence ID" value="MBE6085907.1"/>
    <property type="molecule type" value="Genomic_DNA"/>
</dbReference>
<protein>
    <submittedName>
        <fullName evidence="4">Transcriptional regulator, contains XRE-family HTH domain</fullName>
    </submittedName>
    <submittedName>
        <fullName evidence="3">XRE family transcriptional regulator</fullName>
    </submittedName>
</protein>